<name>A0A017HIW4_9RHOB</name>
<reference evidence="1 2" key="1">
    <citation type="submission" date="2013-02" db="EMBL/GenBank/DDBJ databases">
        <authorList>
            <person name="Fiebig A."/>
            <person name="Goeker M."/>
            <person name="Klenk H.-P.P."/>
        </authorList>
    </citation>
    <scope>NUCLEOTIDE SEQUENCE [LARGE SCALE GENOMIC DNA]</scope>
    <source>
        <strain evidence="1 2">DSM 19309</strain>
    </source>
</reference>
<accession>A0A017HIW4</accession>
<gene>
    <name evidence="1" type="ORF">Rumeso_04424</name>
</gene>
<dbReference type="EMBL" id="AOSK01000124">
    <property type="protein sequence ID" value="EYD74053.1"/>
    <property type="molecule type" value="Genomic_DNA"/>
</dbReference>
<dbReference type="AlphaFoldDB" id="A0A017HIW4"/>
<sequence length="111" mass="12286">MEEWFERGPAPFLVEARRELRQMLAHEGSIGPDQQAPALSEWLRSDGFETLANEASTRFSSTSGLVRRALLGAKGSLFDPEPGSFLARIDAFLEDEFQAARSLAKTQKESA</sequence>
<organism evidence="1 2">
    <name type="scientific">Rubellimicrobium mesophilum DSM 19309</name>
    <dbReference type="NCBI Taxonomy" id="442562"/>
    <lineage>
        <taxon>Bacteria</taxon>
        <taxon>Pseudomonadati</taxon>
        <taxon>Pseudomonadota</taxon>
        <taxon>Alphaproteobacteria</taxon>
        <taxon>Rhodobacterales</taxon>
        <taxon>Roseobacteraceae</taxon>
        <taxon>Rubellimicrobium</taxon>
    </lineage>
</organism>
<comment type="caution">
    <text evidence="1">The sequence shown here is derived from an EMBL/GenBank/DDBJ whole genome shotgun (WGS) entry which is preliminary data.</text>
</comment>
<dbReference type="Proteomes" id="UP000019666">
    <property type="component" value="Unassembled WGS sequence"/>
</dbReference>
<proteinExistence type="predicted"/>
<protein>
    <submittedName>
        <fullName evidence="1">Uncharacterized protein</fullName>
    </submittedName>
</protein>
<keyword evidence="2" id="KW-1185">Reference proteome</keyword>
<evidence type="ECO:0000313" key="2">
    <source>
        <dbReference type="Proteomes" id="UP000019666"/>
    </source>
</evidence>
<evidence type="ECO:0000313" key="1">
    <source>
        <dbReference type="EMBL" id="EYD74053.1"/>
    </source>
</evidence>
<dbReference type="HOGENOM" id="CLU_2156483_0_0_5"/>